<evidence type="ECO:0000256" key="3">
    <source>
        <dbReference type="ARBA" id="ARBA00022552"/>
    </source>
</evidence>
<evidence type="ECO:0000313" key="9">
    <source>
        <dbReference type="Proteomes" id="UP001063166"/>
    </source>
</evidence>
<comment type="subcellular location">
    <subcellularLocation>
        <location evidence="1 6">Nucleus</location>
    </subcellularLocation>
</comment>
<dbReference type="InterPro" id="IPR011082">
    <property type="entry name" value="Exosome-assoc_fac/DNA_repair"/>
</dbReference>
<evidence type="ECO:0000256" key="4">
    <source>
        <dbReference type="ARBA" id="ARBA00022884"/>
    </source>
</evidence>
<dbReference type="EMBL" id="BRPK01000014">
    <property type="protein sequence ID" value="GLB43492.1"/>
    <property type="molecule type" value="Genomic_DNA"/>
</dbReference>
<organism evidence="8 9">
    <name type="scientific">Lyophyllum shimeji</name>
    <name type="common">Hon-shimeji</name>
    <name type="synonym">Tricholoma shimeji</name>
    <dbReference type="NCBI Taxonomy" id="47721"/>
    <lineage>
        <taxon>Eukaryota</taxon>
        <taxon>Fungi</taxon>
        <taxon>Dikarya</taxon>
        <taxon>Basidiomycota</taxon>
        <taxon>Agaricomycotina</taxon>
        <taxon>Agaricomycetes</taxon>
        <taxon>Agaricomycetidae</taxon>
        <taxon>Agaricales</taxon>
        <taxon>Tricholomatineae</taxon>
        <taxon>Lyophyllaceae</taxon>
        <taxon>Lyophyllum</taxon>
    </lineage>
</organism>
<comment type="similarity">
    <text evidence="2 6">Belongs to the C1D family.</text>
</comment>
<dbReference type="GO" id="GO:0000460">
    <property type="term" value="P:maturation of 5.8S rRNA"/>
    <property type="evidence" value="ECO:0007669"/>
    <property type="project" value="TreeGrafter"/>
</dbReference>
<dbReference type="Pfam" id="PF04000">
    <property type="entry name" value="Sas10_Utp3"/>
    <property type="match status" value="1"/>
</dbReference>
<dbReference type="GO" id="GO:0005730">
    <property type="term" value="C:nucleolus"/>
    <property type="evidence" value="ECO:0007669"/>
    <property type="project" value="TreeGrafter"/>
</dbReference>
<sequence length="308" mass="33515">MTSQTERAKAKLATLSSSFDDLEATLEPLFAQTLPESILAMKPIQQAKLQTALPYLVYDLIFIYLKTRGIDPKTHPVVPELDRVKEYFNKIANAENPPTKRTEIDKDAAQRFIKHSITQATHGKTPADETPEPTEPPSSIRVQAKITSKMLERQLYEKRLKEQDARENEEEVLEVYDGAEEDMDVDVGVAKSQKAKGKAKEVPPTEDASTSKGSDKRRRPAVDPFAGYGDGLSGSPPAEASEPSTPDPSSRPGKKRALQHTTADSATGAAELGTGGSNIEDSKPNSPASGTADAKKIKKSKKKSKKTT</sequence>
<name>A0A9P3PV43_LYOSH</name>
<protein>
    <recommendedName>
        <fullName evidence="6">Exosome complex protein</fullName>
    </recommendedName>
</protein>
<dbReference type="InterPro" id="IPR007146">
    <property type="entry name" value="Sas10/Utp3/C1D"/>
</dbReference>
<dbReference type="Proteomes" id="UP001063166">
    <property type="component" value="Unassembled WGS sequence"/>
</dbReference>
<reference evidence="8" key="1">
    <citation type="submission" date="2022-07" db="EMBL/GenBank/DDBJ databases">
        <title>The genome of Lyophyllum shimeji provides insight into the initial evolution of ectomycorrhizal fungal genome.</title>
        <authorList>
            <person name="Kobayashi Y."/>
            <person name="Shibata T."/>
            <person name="Hirakawa H."/>
            <person name="Shigenobu S."/>
            <person name="Nishiyama T."/>
            <person name="Yamada A."/>
            <person name="Hasebe M."/>
            <person name="Kawaguchi M."/>
        </authorList>
    </citation>
    <scope>NUCLEOTIDE SEQUENCE</scope>
    <source>
        <strain evidence="8">AT787</strain>
    </source>
</reference>
<dbReference type="GO" id="GO:0010468">
    <property type="term" value="P:regulation of gene expression"/>
    <property type="evidence" value="ECO:0007669"/>
    <property type="project" value="TreeGrafter"/>
</dbReference>
<keyword evidence="3 6" id="KW-0698">rRNA processing</keyword>
<dbReference type="GO" id="GO:0000178">
    <property type="term" value="C:exosome (RNase complex)"/>
    <property type="evidence" value="ECO:0007669"/>
    <property type="project" value="TreeGrafter"/>
</dbReference>
<feature type="region of interest" description="Disordered" evidence="7">
    <location>
        <begin position="190"/>
        <end position="308"/>
    </location>
</feature>
<comment type="function">
    <text evidence="6">Required for exosome-dependent processing of pre-rRNA and small nucleolar RNA (snRNA) precursors. Involved in processing of 35S pre-rRNA at the A0, A1 and A2 sites.</text>
</comment>
<dbReference type="AlphaFoldDB" id="A0A9P3PV43"/>
<proteinExistence type="inferred from homology"/>
<keyword evidence="5 6" id="KW-0539">Nucleus</keyword>
<keyword evidence="4 6" id="KW-0694">RNA-binding</keyword>
<feature type="region of interest" description="Disordered" evidence="7">
    <location>
        <begin position="118"/>
        <end position="140"/>
    </location>
</feature>
<evidence type="ECO:0000256" key="6">
    <source>
        <dbReference type="RuleBase" id="RU368003"/>
    </source>
</evidence>
<dbReference type="GO" id="GO:0003723">
    <property type="term" value="F:RNA binding"/>
    <property type="evidence" value="ECO:0007669"/>
    <property type="project" value="UniProtKB-UniRule"/>
</dbReference>
<gene>
    <name evidence="8" type="ORF">LshimejAT787_1400040</name>
</gene>
<accession>A0A9P3PV43</accession>
<dbReference type="GO" id="GO:0003677">
    <property type="term" value="F:DNA binding"/>
    <property type="evidence" value="ECO:0007669"/>
    <property type="project" value="TreeGrafter"/>
</dbReference>
<evidence type="ECO:0000256" key="2">
    <source>
        <dbReference type="ARBA" id="ARBA00009154"/>
    </source>
</evidence>
<evidence type="ECO:0000256" key="5">
    <source>
        <dbReference type="ARBA" id="ARBA00023242"/>
    </source>
</evidence>
<evidence type="ECO:0000256" key="1">
    <source>
        <dbReference type="ARBA" id="ARBA00004123"/>
    </source>
</evidence>
<keyword evidence="9" id="KW-1185">Reference proteome</keyword>
<evidence type="ECO:0000256" key="7">
    <source>
        <dbReference type="SAM" id="MobiDB-lite"/>
    </source>
</evidence>
<feature type="compositionally biased region" description="Low complexity" evidence="7">
    <location>
        <begin position="235"/>
        <end position="250"/>
    </location>
</feature>
<dbReference type="PANTHER" id="PTHR15341:SF3">
    <property type="entry name" value="NUCLEAR NUCLEIC ACID-BINDING PROTEIN C1D"/>
    <property type="match status" value="1"/>
</dbReference>
<dbReference type="OrthoDB" id="1421013at2759"/>
<comment type="caution">
    <text evidence="8">The sequence shown here is derived from an EMBL/GenBank/DDBJ whole genome shotgun (WGS) entry which is preliminary data.</text>
</comment>
<dbReference type="PANTHER" id="PTHR15341">
    <property type="entry name" value="SUN-COR STEROID HORMONE RECEPTOR CO-REPRESSOR"/>
    <property type="match status" value="1"/>
</dbReference>
<evidence type="ECO:0000313" key="8">
    <source>
        <dbReference type="EMBL" id="GLB43492.1"/>
    </source>
</evidence>
<feature type="compositionally biased region" description="Basic residues" evidence="7">
    <location>
        <begin position="296"/>
        <end position="308"/>
    </location>
</feature>